<dbReference type="EMBL" id="LT629745">
    <property type="protein sequence ID" value="SDS00464.1"/>
    <property type="molecule type" value="Genomic_DNA"/>
</dbReference>
<dbReference type="PANTHER" id="PTHR33778:SF1">
    <property type="entry name" value="MAGNESIUM TRANSPORTER YHID-RELATED"/>
    <property type="match status" value="1"/>
</dbReference>
<gene>
    <name evidence="9" type="ORF">SAMN04488552_1793</name>
</gene>
<keyword evidence="4 7" id="KW-0812">Transmembrane</keyword>
<evidence type="ECO:0000256" key="1">
    <source>
        <dbReference type="ARBA" id="ARBA00004651"/>
    </source>
</evidence>
<evidence type="ECO:0000256" key="6">
    <source>
        <dbReference type="ARBA" id="ARBA00023136"/>
    </source>
</evidence>
<dbReference type="AlphaFoldDB" id="A0A1H1NN96"/>
<feature type="transmembrane region" description="Helical" evidence="7">
    <location>
        <begin position="118"/>
        <end position="135"/>
    </location>
</feature>
<comment type="subcellular location">
    <subcellularLocation>
        <location evidence="1">Cell membrane</location>
        <topology evidence="1">Multi-pass membrane protein</topology>
    </subcellularLocation>
</comment>
<evidence type="ECO:0000256" key="7">
    <source>
        <dbReference type="SAM" id="Phobius"/>
    </source>
</evidence>
<dbReference type="PANTHER" id="PTHR33778">
    <property type="entry name" value="PROTEIN MGTC"/>
    <property type="match status" value="1"/>
</dbReference>
<dbReference type="InterPro" id="IPR049177">
    <property type="entry name" value="MgtC_SapB_SrpB_YhiD_N"/>
</dbReference>
<dbReference type="Proteomes" id="UP000198858">
    <property type="component" value="Chromosome I"/>
</dbReference>
<evidence type="ECO:0000313" key="10">
    <source>
        <dbReference type="Proteomes" id="UP000198858"/>
    </source>
</evidence>
<keyword evidence="3" id="KW-1003">Cell membrane</keyword>
<proteinExistence type="inferred from homology"/>
<feature type="transmembrane region" description="Helical" evidence="7">
    <location>
        <begin position="35"/>
        <end position="54"/>
    </location>
</feature>
<evidence type="ECO:0000256" key="2">
    <source>
        <dbReference type="ARBA" id="ARBA00009298"/>
    </source>
</evidence>
<sequence>MEIEISEFLLKNGAAALAGLFMGLERQYKGKPAGLKTNMLVALGASGFIMISLLFKDSGSTDMTRIVGQVVVGVGFLGAGVILHGEKGKKVEGLATAATIWCSAAAGCFAGFALYLPLLIFTIFVVVINLVFGYLNSKVGNHTNQDE</sequence>
<accession>A0A1H1NN96</accession>
<evidence type="ECO:0000259" key="8">
    <source>
        <dbReference type="Pfam" id="PF02308"/>
    </source>
</evidence>
<keyword evidence="10" id="KW-1185">Reference proteome</keyword>
<protein>
    <submittedName>
        <fullName evidence="9">Putative Mg2+ transporter-C (MgtC) family protein</fullName>
    </submittedName>
</protein>
<dbReference type="PRINTS" id="PR01837">
    <property type="entry name" value="MGTCSAPBPROT"/>
</dbReference>
<comment type="similarity">
    <text evidence="2">Belongs to the MgtC/SapB family.</text>
</comment>
<organism evidence="9 10">
    <name type="scientific">Christiangramia echinicola</name>
    <dbReference type="NCBI Taxonomy" id="279359"/>
    <lineage>
        <taxon>Bacteria</taxon>
        <taxon>Pseudomonadati</taxon>
        <taxon>Bacteroidota</taxon>
        <taxon>Flavobacteriia</taxon>
        <taxon>Flavobacteriales</taxon>
        <taxon>Flavobacteriaceae</taxon>
        <taxon>Christiangramia</taxon>
    </lineage>
</organism>
<feature type="domain" description="MgtC/SapB/SrpB/YhiD N-terminal" evidence="8">
    <location>
        <begin position="14"/>
        <end position="136"/>
    </location>
</feature>
<keyword evidence="6 7" id="KW-0472">Membrane</keyword>
<evidence type="ECO:0000256" key="4">
    <source>
        <dbReference type="ARBA" id="ARBA00022692"/>
    </source>
</evidence>
<reference evidence="9 10" key="1">
    <citation type="submission" date="2016-10" db="EMBL/GenBank/DDBJ databases">
        <authorList>
            <person name="Varghese N."/>
            <person name="Submissions S."/>
        </authorList>
    </citation>
    <scope>NUCLEOTIDE SEQUENCE [LARGE SCALE GENOMIC DNA]</scope>
    <source>
        <strain evidence="9 10">Mar_2010_102</strain>
    </source>
</reference>
<name>A0A1H1NN96_9FLAO</name>
<dbReference type="InterPro" id="IPR003416">
    <property type="entry name" value="MgtC/SapB/SrpB/YhiD_fam"/>
</dbReference>
<keyword evidence="5 7" id="KW-1133">Transmembrane helix</keyword>
<dbReference type="RefSeq" id="WP_089662097.1">
    <property type="nucleotide sequence ID" value="NZ_LT629745.1"/>
</dbReference>
<evidence type="ECO:0000256" key="3">
    <source>
        <dbReference type="ARBA" id="ARBA00022475"/>
    </source>
</evidence>
<evidence type="ECO:0000313" key="9">
    <source>
        <dbReference type="EMBL" id="SDS00464.1"/>
    </source>
</evidence>
<dbReference type="Pfam" id="PF02308">
    <property type="entry name" value="MgtC"/>
    <property type="match status" value="1"/>
</dbReference>
<feature type="transmembrane region" description="Helical" evidence="7">
    <location>
        <begin position="91"/>
        <end position="112"/>
    </location>
</feature>
<dbReference type="GO" id="GO:0005886">
    <property type="term" value="C:plasma membrane"/>
    <property type="evidence" value="ECO:0007669"/>
    <property type="project" value="UniProtKB-SubCell"/>
</dbReference>
<feature type="transmembrane region" description="Helical" evidence="7">
    <location>
        <begin position="66"/>
        <end position="84"/>
    </location>
</feature>
<evidence type="ECO:0000256" key="5">
    <source>
        <dbReference type="ARBA" id="ARBA00022989"/>
    </source>
</evidence>
<dbReference type="STRING" id="1250231.SAMN04488552_1793"/>